<reference evidence="1 2" key="1">
    <citation type="journal article" date="2013" name="Nat. Genet.">
        <title>The genome of the hydatid tapeworm Echinococcus granulosus.</title>
        <authorList>
            <person name="Zheng H."/>
            <person name="Zhang W."/>
            <person name="Zhang L."/>
            <person name="Zhang Z."/>
            <person name="Li J."/>
            <person name="Lu G."/>
            <person name="Zhu Y."/>
            <person name="Wang Y."/>
            <person name="Huang Y."/>
            <person name="Liu J."/>
            <person name="Kang H."/>
            <person name="Chen J."/>
            <person name="Wang L."/>
            <person name="Chen A."/>
            <person name="Yu S."/>
            <person name="Gao Z."/>
            <person name="Jin L."/>
            <person name="Gu W."/>
            <person name="Wang Z."/>
            <person name="Zhao L."/>
            <person name="Shi B."/>
            <person name="Wen H."/>
            <person name="Lin R."/>
            <person name="Jones M.K."/>
            <person name="Brejova B."/>
            <person name="Vinar T."/>
            <person name="Zhao G."/>
            <person name="McManus D.P."/>
            <person name="Chen Z."/>
            <person name="Zhou Y."/>
            <person name="Wang S."/>
        </authorList>
    </citation>
    <scope>NUCLEOTIDE SEQUENCE [LARGE SCALE GENOMIC DNA]</scope>
</reference>
<evidence type="ECO:0000313" key="2">
    <source>
        <dbReference type="Proteomes" id="UP000019149"/>
    </source>
</evidence>
<sequence>MEPRDTTVYFHCYVIEKDKQQPISIPSRRRTWHWRKGSEINQVLYFTALFYGETSYNGKGVNKEPPPTLQIPNHNAFCMAILNYQPHITWTISAIAKAFYHLEKNIPPKLSKANFNENLLKVKSLFYATVCCRTSSEMQDKQTTVRLIMQRKYEVGCIWKHIGIKDGYNLDRGRGALRHSEIHKR</sequence>
<keyword evidence="2" id="KW-1185">Reference proteome</keyword>
<gene>
    <name evidence="1" type="ORF">EGR_11147</name>
</gene>
<name>W6U0P0_ECHGR</name>
<accession>W6U0P0</accession>
<evidence type="ECO:0000313" key="1">
    <source>
        <dbReference type="EMBL" id="EUB53996.1"/>
    </source>
</evidence>
<proteinExistence type="predicted"/>
<organism evidence="1 2">
    <name type="scientific">Echinococcus granulosus</name>
    <name type="common">Hydatid tapeworm</name>
    <dbReference type="NCBI Taxonomy" id="6210"/>
    <lineage>
        <taxon>Eukaryota</taxon>
        <taxon>Metazoa</taxon>
        <taxon>Spiralia</taxon>
        <taxon>Lophotrochozoa</taxon>
        <taxon>Platyhelminthes</taxon>
        <taxon>Cestoda</taxon>
        <taxon>Eucestoda</taxon>
        <taxon>Cyclophyllidea</taxon>
        <taxon>Taeniidae</taxon>
        <taxon>Echinococcus</taxon>
        <taxon>Echinococcus granulosus group</taxon>
    </lineage>
</organism>
<dbReference type="AlphaFoldDB" id="W6U0P0"/>
<protein>
    <submittedName>
        <fullName evidence="1">Uncharacterized protein</fullName>
    </submittedName>
</protein>
<dbReference type="RefSeq" id="XP_024345192.1">
    <property type="nucleotide sequence ID" value="XM_024500394.1"/>
</dbReference>
<dbReference type="GeneID" id="36346860"/>
<dbReference type="Proteomes" id="UP000019149">
    <property type="component" value="Unassembled WGS sequence"/>
</dbReference>
<dbReference type="CTD" id="36346860"/>
<dbReference type="EMBL" id="APAU02000417">
    <property type="protein sequence ID" value="EUB53996.1"/>
    <property type="molecule type" value="Genomic_DNA"/>
</dbReference>
<dbReference type="KEGG" id="egl:EGR_11147"/>
<comment type="caution">
    <text evidence="1">The sequence shown here is derived from an EMBL/GenBank/DDBJ whole genome shotgun (WGS) entry which is preliminary data.</text>
</comment>